<feature type="transmembrane region" description="Helical" evidence="6">
    <location>
        <begin position="192"/>
        <end position="211"/>
    </location>
</feature>
<gene>
    <name evidence="7" type="ORF">GCM10008090_14770</name>
</gene>
<keyword evidence="8" id="KW-1185">Reference proteome</keyword>
<evidence type="ECO:0000256" key="3">
    <source>
        <dbReference type="ARBA" id="ARBA00022692"/>
    </source>
</evidence>
<keyword evidence="6" id="KW-1003">Cell membrane</keyword>
<dbReference type="EMBL" id="BMXA01000002">
    <property type="protein sequence ID" value="GHA06171.1"/>
    <property type="molecule type" value="Genomic_DNA"/>
</dbReference>
<evidence type="ECO:0000256" key="1">
    <source>
        <dbReference type="ARBA" id="ARBA00004370"/>
    </source>
</evidence>
<comment type="subcellular location">
    <subcellularLocation>
        <location evidence="6">Cell membrane</location>
        <topology evidence="6">Multi-pass membrane protein</topology>
    </subcellularLocation>
    <subcellularLocation>
        <location evidence="1">Membrane</location>
    </subcellularLocation>
</comment>
<evidence type="ECO:0000256" key="4">
    <source>
        <dbReference type="ARBA" id="ARBA00022989"/>
    </source>
</evidence>
<reference evidence="7" key="1">
    <citation type="journal article" date="2014" name="Int. J. Syst. Evol. Microbiol.">
        <title>Complete genome sequence of Corynebacterium casei LMG S-19264T (=DSM 44701T), isolated from a smear-ripened cheese.</title>
        <authorList>
            <consortium name="US DOE Joint Genome Institute (JGI-PGF)"/>
            <person name="Walter F."/>
            <person name="Albersmeier A."/>
            <person name="Kalinowski J."/>
            <person name="Ruckert C."/>
        </authorList>
    </citation>
    <scope>NUCLEOTIDE SEQUENCE</scope>
    <source>
        <strain evidence="7">KCTC 12711</strain>
    </source>
</reference>
<dbReference type="CDD" id="cd06662">
    <property type="entry name" value="SURF1"/>
    <property type="match status" value="1"/>
</dbReference>
<sequence>MDRAEQKKQILIELQTRSKADELDAKSLRAAIQSSGFKSDYRYRKVRIDGRFLPEHTLFVDRQVMQTKVGYLVVTPFRPTGTDDVMLVARGWVPAGDDRQALPDIRTPVESVELSGRLNVLTPPPPLWDERYSVMLDEVWQFLPEAELEARLGFAVLPLMLELAPSTPAPVGFKIQWPAIDDQWVAKHSAYAFQWFAMAAAFVVACLVLVFRRQHRKTANEDA</sequence>
<keyword evidence="4 6" id="KW-1133">Transmembrane helix</keyword>
<reference evidence="7" key="2">
    <citation type="submission" date="2020-09" db="EMBL/GenBank/DDBJ databases">
        <authorList>
            <person name="Sun Q."/>
            <person name="Kim S."/>
        </authorList>
    </citation>
    <scope>NUCLEOTIDE SEQUENCE</scope>
    <source>
        <strain evidence="7">KCTC 12711</strain>
    </source>
</reference>
<dbReference type="Pfam" id="PF02104">
    <property type="entry name" value="SURF1"/>
    <property type="match status" value="1"/>
</dbReference>
<protein>
    <recommendedName>
        <fullName evidence="6">SURF1-like protein</fullName>
    </recommendedName>
</protein>
<evidence type="ECO:0000256" key="6">
    <source>
        <dbReference type="RuleBase" id="RU363076"/>
    </source>
</evidence>
<dbReference type="Proteomes" id="UP000614811">
    <property type="component" value="Unassembled WGS sequence"/>
</dbReference>
<dbReference type="GO" id="GO:0005886">
    <property type="term" value="C:plasma membrane"/>
    <property type="evidence" value="ECO:0007669"/>
    <property type="project" value="UniProtKB-SubCell"/>
</dbReference>
<comment type="caution">
    <text evidence="6">Lacks conserved residue(s) required for the propagation of feature annotation.</text>
</comment>
<dbReference type="PANTHER" id="PTHR23427:SF2">
    <property type="entry name" value="SURFEIT LOCUS PROTEIN 1"/>
    <property type="match status" value="1"/>
</dbReference>
<proteinExistence type="inferred from homology"/>
<evidence type="ECO:0000313" key="8">
    <source>
        <dbReference type="Proteomes" id="UP000614811"/>
    </source>
</evidence>
<dbReference type="AlphaFoldDB" id="A0A918RN01"/>
<evidence type="ECO:0000313" key="7">
    <source>
        <dbReference type="EMBL" id="GHA06171.1"/>
    </source>
</evidence>
<dbReference type="PANTHER" id="PTHR23427">
    <property type="entry name" value="SURFEIT LOCUS PROTEIN"/>
    <property type="match status" value="1"/>
</dbReference>
<comment type="caution">
    <text evidence="7">The sequence shown here is derived from an EMBL/GenBank/DDBJ whole genome shotgun (WGS) entry which is preliminary data.</text>
</comment>
<dbReference type="InterPro" id="IPR045214">
    <property type="entry name" value="Surf1/Surf4"/>
</dbReference>
<keyword evidence="5 6" id="KW-0472">Membrane</keyword>
<accession>A0A918RN01</accession>
<evidence type="ECO:0000256" key="2">
    <source>
        <dbReference type="ARBA" id="ARBA00007165"/>
    </source>
</evidence>
<comment type="similarity">
    <text evidence="2 6">Belongs to the SURF1 family.</text>
</comment>
<evidence type="ECO:0000256" key="5">
    <source>
        <dbReference type="ARBA" id="ARBA00023136"/>
    </source>
</evidence>
<dbReference type="InterPro" id="IPR002994">
    <property type="entry name" value="Surf1/Shy1"/>
</dbReference>
<keyword evidence="3 6" id="KW-0812">Transmembrane</keyword>
<dbReference type="PROSITE" id="PS50895">
    <property type="entry name" value="SURF1"/>
    <property type="match status" value="1"/>
</dbReference>
<organism evidence="7 8">
    <name type="scientific">Arenicella chitinivorans</name>
    <dbReference type="NCBI Taxonomy" id="1329800"/>
    <lineage>
        <taxon>Bacteria</taxon>
        <taxon>Pseudomonadati</taxon>
        <taxon>Pseudomonadota</taxon>
        <taxon>Gammaproteobacteria</taxon>
        <taxon>Arenicellales</taxon>
        <taxon>Arenicellaceae</taxon>
        <taxon>Arenicella</taxon>
    </lineage>
</organism>
<name>A0A918RN01_9GAMM</name>